<evidence type="ECO:0000256" key="7">
    <source>
        <dbReference type="ARBA" id="ARBA00022741"/>
    </source>
</evidence>
<dbReference type="InterPro" id="IPR036097">
    <property type="entry name" value="HisK_dim/P_sf"/>
</dbReference>
<feature type="domain" description="Histidine kinase" evidence="11">
    <location>
        <begin position="957"/>
        <end position="1170"/>
    </location>
</feature>
<dbReference type="CDD" id="cd00082">
    <property type="entry name" value="HisKA"/>
    <property type="match status" value="1"/>
</dbReference>
<dbReference type="SUPFAM" id="SSF55874">
    <property type="entry name" value="ATPase domain of HSP90 chaperone/DNA topoisomerase II/histidine kinase"/>
    <property type="match status" value="1"/>
</dbReference>
<evidence type="ECO:0000256" key="5">
    <source>
        <dbReference type="ARBA" id="ARBA00022553"/>
    </source>
</evidence>
<keyword evidence="10" id="KW-0812">Transmembrane</keyword>
<evidence type="ECO:0000256" key="2">
    <source>
        <dbReference type="ARBA" id="ARBA00004651"/>
    </source>
</evidence>
<reference evidence="12" key="1">
    <citation type="submission" date="2008-11" db="EMBL/GenBank/DDBJ databases">
        <title>Isolation and characterization of a fructose-1,6-bisphosphatase in Bacteroides sp. from a rumen metagenomic library.</title>
        <authorList>
            <person name="Wang J."/>
            <person name="Liu K."/>
            <person name="Zhao S."/>
            <person name="Bu D."/>
            <person name="Li D."/>
            <person name="Yu P."/>
            <person name="Wei H."/>
            <person name="Zhou L."/>
        </authorList>
    </citation>
    <scope>NUCLEOTIDE SEQUENCE</scope>
</reference>
<feature type="transmembrane region" description="Helical" evidence="10">
    <location>
        <begin position="862"/>
        <end position="892"/>
    </location>
</feature>
<feature type="transmembrane region" description="Helical" evidence="10">
    <location>
        <begin position="281"/>
        <end position="303"/>
    </location>
</feature>
<keyword evidence="10" id="KW-1133">Transmembrane helix</keyword>
<feature type="transmembrane region" description="Helical" evidence="10">
    <location>
        <begin position="243"/>
        <end position="261"/>
    </location>
</feature>
<evidence type="ECO:0000256" key="4">
    <source>
        <dbReference type="ARBA" id="ARBA00022475"/>
    </source>
</evidence>
<dbReference type="PANTHER" id="PTHR44936">
    <property type="entry name" value="SENSOR PROTEIN CREC"/>
    <property type="match status" value="1"/>
</dbReference>
<organism evidence="12">
    <name type="scientific">uncultured bacterium URE4</name>
    <dbReference type="NCBI Taxonomy" id="581112"/>
    <lineage>
        <taxon>Bacteria</taxon>
        <taxon>environmental samples</taxon>
    </lineage>
</organism>
<keyword evidence="4" id="KW-1003">Cell membrane</keyword>
<evidence type="ECO:0000313" key="12">
    <source>
        <dbReference type="EMBL" id="ACM91000.1"/>
    </source>
</evidence>
<proteinExistence type="predicted"/>
<keyword evidence="5" id="KW-0597">Phosphoprotein</keyword>
<keyword evidence="6" id="KW-0808">Transferase</keyword>
<feature type="transmembrane region" description="Helical" evidence="10">
    <location>
        <begin position="368"/>
        <end position="388"/>
    </location>
</feature>
<dbReference type="SMART" id="SM00388">
    <property type="entry name" value="HisKA"/>
    <property type="match status" value="1"/>
</dbReference>
<dbReference type="InterPro" id="IPR050980">
    <property type="entry name" value="2C_sensor_his_kinase"/>
</dbReference>
<dbReference type="EC" id="2.7.13.3" evidence="3"/>
<evidence type="ECO:0000256" key="9">
    <source>
        <dbReference type="ARBA" id="ARBA00022840"/>
    </source>
</evidence>
<feature type="transmembrane region" description="Helical" evidence="10">
    <location>
        <begin position="409"/>
        <end position="428"/>
    </location>
</feature>
<evidence type="ECO:0000256" key="8">
    <source>
        <dbReference type="ARBA" id="ARBA00022777"/>
    </source>
</evidence>
<dbReference type="InterPro" id="IPR005467">
    <property type="entry name" value="His_kinase_dom"/>
</dbReference>
<evidence type="ECO:0000259" key="11">
    <source>
        <dbReference type="PROSITE" id="PS50109"/>
    </source>
</evidence>
<sequence length="1171" mass="131453">MSKTLRIRFWAGVAVLSVALTLLVASLLANQSHPDTASTARDLGRRVEKRLALLDRFATQALTSDPEAWLRLEDLPEDMVVYRYREDTLQSWAHQFPLRNDDIRSRTLIQRLGDGRSNMASPLSALTSAVTYVNYGPKWFLARSLREGDITVIVGLEVINELKSSPFNGVNPQFRLSDRYTVQPLTGSVGVPVVANGQPVFKITAETVSEPERINVFLFWLSIVLFLFGTILLLRVKPSVPAALAAGLIQTAFIGGVYLYGRQLGQASQLFSPLLYADGPFFYSLGAVVLVNLLITTLVLSLYTIRWTLLRRFRRKDSRLRDIVAVVVDLAVIVAICLYIHRAFKSIVFNSGICLELYKVNLIDGYTAVVYLSFLALALTIPLLFQLLSPLVRRLTGFRYDMFSRTGRLVFAVVAGAYFAVASSLLGFQKEKNRVEVWANRLAMDRDISLELQLRAAEGAISEDSVIGALSLLDNSHDMIRGRLANTYLTRISQDYDISVVLPTPSLATDVLFNERIRSGIRLADNSHFFYSTGTNGRAQYSGLFTYFNPNYGSSSVFVLVESKSNREDRGYLSLLGLSEPGRVSIPPYYSYARYVDDHLVLYKGDFPYATVISDRFRQLVGTNEEGSVVLDGYMHFVQAVSEGERVVISREKTEILNYIVEAVLFGIVAYLLLTLLGFRPRRNRSGERNYYRTRINVVLYMSLILTLVAMAAFSVYFVYRRNNADLQSIMTSRITTLQSMLQGGLRGAATEDDLRSQAAKTAVEIAGNDLKCDITLFTPDGRMVLSTTPEIYDRMVAGCRIAEEAYYSIVLQHRRFSIEQERWGNRRFYALYAPVLNANGNMVAIVSTPYTDQSYDFENEALVHIASIITVFLLLLMIARVVTVAVIGRMFRPLSEMGRKMKVSDVDHLEYIIYDQEDELTSLVRSYNLMVHDLSDSTRQLAQAERDKAWSEMARQVAHEIKNPLTPIKLQLQMLIRMKQAGRPGWEDKFEEVSATVLEHIDILADTANEFSTFAKLYSEEPVRIDLDALIREEVSMFSARDDISFQYYGLEGAAVSGPKPQLTRVLVNLVTNAVQALEGREDGQVVVSLRNSVKEGFYDIVVEDNGPGVKEENRAKLFTPDFTTKSHGTGLGLAICRNIVERCGGEIGYSKSFTLGGACFTVRYPKLLK</sequence>
<dbReference type="EMBL" id="FJ529691">
    <property type="protein sequence ID" value="ACM91000.1"/>
    <property type="molecule type" value="Genomic_DNA"/>
</dbReference>
<feature type="transmembrane region" description="Helical" evidence="10">
    <location>
        <begin position="656"/>
        <end position="677"/>
    </location>
</feature>
<accession>C0JZX0</accession>
<dbReference type="Gene3D" id="3.30.565.10">
    <property type="entry name" value="Histidine kinase-like ATPase, C-terminal domain"/>
    <property type="match status" value="1"/>
</dbReference>
<dbReference type="SUPFAM" id="SSF47384">
    <property type="entry name" value="Homodimeric domain of signal transducing histidine kinase"/>
    <property type="match status" value="1"/>
</dbReference>
<dbReference type="Gene3D" id="1.10.287.130">
    <property type="match status" value="1"/>
</dbReference>
<dbReference type="SMART" id="SM00387">
    <property type="entry name" value="HATPase_c"/>
    <property type="match status" value="1"/>
</dbReference>
<dbReference type="Pfam" id="PF02518">
    <property type="entry name" value="HATPase_c"/>
    <property type="match status" value="1"/>
</dbReference>
<feature type="transmembrane region" description="Helical" evidence="10">
    <location>
        <begin position="323"/>
        <end position="341"/>
    </location>
</feature>
<dbReference type="PRINTS" id="PR00344">
    <property type="entry name" value="BCTRLSENSOR"/>
</dbReference>
<evidence type="ECO:0000256" key="6">
    <source>
        <dbReference type="ARBA" id="ARBA00022679"/>
    </source>
</evidence>
<dbReference type="PANTHER" id="PTHR44936:SF10">
    <property type="entry name" value="SENSOR PROTEIN RSTB"/>
    <property type="match status" value="1"/>
</dbReference>
<evidence type="ECO:0000256" key="1">
    <source>
        <dbReference type="ARBA" id="ARBA00000085"/>
    </source>
</evidence>
<dbReference type="InterPro" id="IPR036890">
    <property type="entry name" value="HATPase_C_sf"/>
</dbReference>
<dbReference type="Pfam" id="PF00512">
    <property type="entry name" value="HisKA"/>
    <property type="match status" value="1"/>
</dbReference>
<keyword evidence="7" id="KW-0547">Nucleotide-binding</keyword>
<feature type="transmembrane region" description="Helical" evidence="10">
    <location>
        <begin position="217"/>
        <end position="236"/>
    </location>
</feature>
<comment type="subcellular location">
    <subcellularLocation>
        <location evidence="2">Cell membrane</location>
        <topology evidence="2">Multi-pass membrane protein</topology>
    </subcellularLocation>
</comment>
<protein>
    <recommendedName>
        <fullName evidence="3">histidine kinase</fullName>
        <ecNumber evidence="3">2.7.13.3</ecNumber>
    </recommendedName>
</protein>
<keyword evidence="9" id="KW-0067">ATP-binding</keyword>
<dbReference type="GO" id="GO:0005886">
    <property type="term" value="C:plasma membrane"/>
    <property type="evidence" value="ECO:0007669"/>
    <property type="project" value="UniProtKB-SubCell"/>
</dbReference>
<dbReference type="InterPro" id="IPR004358">
    <property type="entry name" value="Sig_transdc_His_kin-like_C"/>
</dbReference>
<evidence type="ECO:0000256" key="3">
    <source>
        <dbReference type="ARBA" id="ARBA00012438"/>
    </source>
</evidence>
<dbReference type="InterPro" id="IPR003594">
    <property type="entry name" value="HATPase_dom"/>
</dbReference>
<dbReference type="GO" id="GO:0005524">
    <property type="term" value="F:ATP binding"/>
    <property type="evidence" value="ECO:0007669"/>
    <property type="project" value="UniProtKB-KW"/>
</dbReference>
<dbReference type="AlphaFoldDB" id="C0JZX0"/>
<dbReference type="GO" id="GO:0000155">
    <property type="term" value="F:phosphorelay sensor kinase activity"/>
    <property type="evidence" value="ECO:0007669"/>
    <property type="project" value="InterPro"/>
</dbReference>
<dbReference type="InterPro" id="IPR003661">
    <property type="entry name" value="HisK_dim/P_dom"/>
</dbReference>
<evidence type="ECO:0000256" key="10">
    <source>
        <dbReference type="SAM" id="Phobius"/>
    </source>
</evidence>
<name>C0JZX0_9BACT</name>
<dbReference type="PROSITE" id="PS50109">
    <property type="entry name" value="HIS_KIN"/>
    <property type="match status" value="1"/>
</dbReference>
<keyword evidence="8 12" id="KW-0418">Kinase</keyword>
<keyword evidence="10" id="KW-0472">Membrane</keyword>
<comment type="catalytic activity">
    <reaction evidence="1">
        <text>ATP + protein L-histidine = ADP + protein N-phospho-L-histidine.</text>
        <dbReference type="EC" id="2.7.13.3"/>
    </reaction>
</comment>
<feature type="transmembrane region" description="Helical" evidence="10">
    <location>
        <begin position="698"/>
        <end position="720"/>
    </location>
</feature>